<dbReference type="Proteomes" id="UP001530293">
    <property type="component" value="Unassembled WGS sequence"/>
</dbReference>
<evidence type="ECO:0000256" key="2">
    <source>
        <dbReference type="ARBA" id="ARBA00022448"/>
    </source>
</evidence>
<evidence type="ECO:0000313" key="5">
    <source>
        <dbReference type="Proteomes" id="UP001530293"/>
    </source>
</evidence>
<evidence type="ECO:0008006" key="6">
    <source>
        <dbReference type="Google" id="ProtNLM"/>
    </source>
</evidence>
<keyword evidence="5" id="KW-1185">Reference proteome</keyword>
<organism evidence="4 5">
    <name type="scientific">Discostella pseudostelligera</name>
    <dbReference type="NCBI Taxonomy" id="259834"/>
    <lineage>
        <taxon>Eukaryota</taxon>
        <taxon>Sar</taxon>
        <taxon>Stramenopiles</taxon>
        <taxon>Ochrophyta</taxon>
        <taxon>Bacillariophyta</taxon>
        <taxon>Coscinodiscophyceae</taxon>
        <taxon>Thalassiosirophycidae</taxon>
        <taxon>Stephanodiscales</taxon>
        <taxon>Stephanodiscaceae</taxon>
        <taxon>Discostella</taxon>
    </lineage>
</organism>
<comment type="similarity">
    <text evidence="1">Belongs to the MOG1 family.</text>
</comment>
<evidence type="ECO:0000313" key="4">
    <source>
        <dbReference type="EMBL" id="KAL3761267.1"/>
    </source>
</evidence>
<dbReference type="InterPro" id="IPR016123">
    <property type="entry name" value="Mog1/PsbP_a/b/a-sand"/>
</dbReference>
<accession>A0ABD3MCE9</accession>
<dbReference type="Gene3D" id="3.40.1000.10">
    <property type="entry name" value="Mog1/PsbP, alpha/beta/alpha sandwich"/>
    <property type="match status" value="1"/>
</dbReference>
<reference evidence="4 5" key="1">
    <citation type="submission" date="2024-10" db="EMBL/GenBank/DDBJ databases">
        <title>Updated reference genomes for cyclostephanoid diatoms.</title>
        <authorList>
            <person name="Roberts W.R."/>
            <person name="Alverson A.J."/>
        </authorList>
    </citation>
    <scope>NUCLEOTIDE SEQUENCE [LARGE SCALE GENOMIC DNA]</scope>
    <source>
        <strain evidence="4 5">AJA232-27</strain>
    </source>
</reference>
<dbReference type="AlphaFoldDB" id="A0ABD3MCE9"/>
<dbReference type="InterPro" id="IPR007681">
    <property type="entry name" value="Mog1"/>
</dbReference>
<protein>
    <recommendedName>
        <fullName evidence="6">Ran guanine nucleotide release factor</fullName>
    </recommendedName>
</protein>
<keyword evidence="2" id="KW-0813">Transport</keyword>
<dbReference type="EMBL" id="JALLBG020000153">
    <property type="protein sequence ID" value="KAL3761267.1"/>
    <property type="molecule type" value="Genomic_DNA"/>
</dbReference>
<keyword evidence="3" id="KW-0653">Protein transport</keyword>
<dbReference type="Pfam" id="PF04603">
    <property type="entry name" value="Mog1"/>
    <property type="match status" value="1"/>
</dbReference>
<dbReference type="PANTHER" id="PTHR15837">
    <property type="entry name" value="RAN GUANINE NUCLEOTIDE RELEASE FACTOR"/>
    <property type="match status" value="1"/>
</dbReference>
<evidence type="ECO:0000256" key="3">
    <source>
        <dbReference type="ARBA" id="ARBA00022927"/>
    </source>
</evidence>
<dbReference type="SUPFAM" id="SSF55724">
    <property type="entry name" value="Mog1p/PsbP-like"/>
    <property type="match status" value="1"/>
</dbReference>
<gene>
    <name evidence="4" type="ORF">ACHAWU_007428</name>
</gene>
<sequence length="214" mass="23270">MVELFGGAIEASVPSTWRDVSRVRQVPDNQEVFQDCTEETGAVLVIEILEYQINVANADACSYFLNDLAETNEASSLHIIESSNSIVNLHPDDDDTNDSEMKMAWFPNLSVPASKMGEQCCACIARGSQKVAQGGREGSSANNINDAQWIDVEICVMRLPTVQTDLLITLSTPQRSDAVRSDADAGAVGQKDSGTLLQQILKTVNIKDWSLFAS</sequence>
<name>A0ABD3MCE9_9STRA</name>
<dbReference type="GO" id="GO:0015031">
    <property type="term" value="P:protein transport"/>
    <property type="evidence" value="ECO:0007669"/>
    <property type="project" value="UniProtKB-KW"/>
</dbReference>
<evidence type="ECO:0000256" key="1">
    <source>
        <dbReference type="ARBA" id="ARBA00010307"/>
    </source>
</evidence>
<comment type="caution">
    <text evidence="4">The sequence shown here is derived from an EMBL/GenBank/DDBJ whole genome shotgun (WGS) entry which is preliminary data.</text>
</comment>
<dbReference type="PANTHER" id="PTHR15837:SF0">
    <property type="entry name" value="RAN GUANINE NUCLEOTIDE RELEASE FACTOR"/>
    <property type="match status" value="1"/>
</dbReference>
<proteinExistence type="inferred from homology"/>